<evidence type="ECO:0000313" key="3">
    <source>
        <dbReference type="Proteomes" id="UP000507470"/>
    </source>
</evidence>
<dbReference type="Gene3D" id="3.30.420.10">
    <property type="entry name" value="Ribonuclease H-like superfamily/Ribonuclease H"/>
    <property type="match status" value="1"/>
</dbReference>
<dbReference type="OrthoDB" id="2273864at2759"/>
<dbReference type="InterPro" id="IPR043502">
    <property type="entry name" value="DNA/RNA_pol_sf"/>
</dbReference>
<reference evidence="2 3" key="1">
    <citation type="submission" date="2020-06" db="EMBL/GenBank/DDBJ databases">
        <authorList>
            <person name="Li R."/>
            <person name="Bekaert M."/>
        </authorList>
    </citation>
    <scope>NUCLEOTIDE SEQUENCE [LARGE SCALE GENOMIC DNA]</scope>
    <source>
        <strain evidence="3">wild</strain>
    </source>
</reference>
<dbReference type="SUPFAM" id="SSF53098">
    <property type="entry name" value="Ribonuclease H-like"/>
    <property type="match status" value="1"/>
</dbReference>
<dbReference type="PANTHER" id="PTHR37984">
    <property type="entry name" value="PROTEIN CBG26694"/>
    <property type="match status" value="1"/>
</dbReference>
<gene>
    <name evidence="2" type="ORF">MCOR_40760</name>
</gene>
<dbReference type="EMBL" id="CACVKT020007387">
    <property type="protein sequence ID" value="CAC5407266.1"/>
    <property type="molecule type" value="Genomic_DNA"/>
</dbReference>
<dbReference type="Gene3D" id="3.10.10.10">
    <property type="entry name" value="HIV Type 1 Reverse Transcriptase, subunit A, domain 1"/>
    <property type="match status" value="1"/>
</dbReference>
<dbReference type="InterPro" id="IPR012337">
    <property type="entry name" value="RNaseH-like_sf"/>
</dbReference>
<dbReference type="SUPFAM" id="SSF56672">
    <property type="entry name" value="DNA/RNA polymerases"/>
    <property type="match status" value="1"/>
</dbReference>
<dbReference type="Pfam" id="PF00078">
    <property type="entry name" value="RVT_1"/>
    <property type="match status" value="1"/>
</dbReference>
<accession>A0A6J8DGS6</accession>
<dbReference type="InterPro" id="IPR050951">
    <property type="entry name" value="Retrovirus_Pol_polyprotein"/>
</dbReference>
<dbReference type="InterPro" id="IPR000477">
    <property type="entry name" value="RT_dom"/>
</dbReference>
<dbReference type="CDD" id="cd01647">
    <property type="entry name" value="RT_LTR"/>
    <property type="match status" value="1"/>
</dbReference>
<dbReference type="Proteomes" id="UP000507470">
    <property type="component" value="Unassembled WGS sequence"/>
</dbReference>
<evidence type="ECO:0000313" key="2">
    <source>
        <dbReference type="EMBL" id="CAC5407266.1"/>
    </source>
</evidence>
<proteinExistence type="predicted"/>
<evidence type="ECO:0000259" key="1">
    <source>
        <dbReference type="PROSITE" id="PS50994"/>
    </source>
</evidence>
<dbReference type="PANTHER" id="PTHR37984:SF15">
    <property type="entry name" value="INTEGRASE CATALYTIC DOMAIN-CONTAINING PROTEIN"/>
    <property type="match status" value="1"/>
</dbReference>
<dbReference type="GO" id="GO:0015074">
    <property type="term" value="P:DNA integration"/>
    <property type="evidence" value="ECO:0007669"/>
    <property type="project" value="InterPro"/>
</dbReference>
<dbReference type="InterPro" id="IPR001584">
    <property type="entry name" value="Integrase_cat-core"/>
</dbReference>
<dbReference type="PROSITE" id="PS50994">
    <property type="entry name" value="INTEGRASE"/>
    <property type="match status" value="1"/>
</dbReference>
<name>A0A6J8DGS6_MYTCO</name>
<organism evidence="2 3">
    <name type="scientific">Mytilus coruscus</name>
    <name type="common">Sea mussel</name>
    <dbReference type="NCBI Taxonomy" id="42192"/>
    <lineage>
        <taxon>Eukaryota</taxon>
        <taxon>Metazoa</taxon>
        <taxon>Spiralia</taxon>
        <taxon>Lophotrochozoa</taxon>
        <taxon>Mollusca</taxon>
        <taxon>Bivalvia</taxon>
        <taxon>Autobranchia</taxon>
        <taxon>Pteriomorphia</taxon>
        <taxon>Mytilida</taxon>
        <taxon>Mytiloidea</taxon>
        <taxon>Mytilidae</taxon>
        <taxon>Mytilinae</taxon>
        <taxon>Mytilus</taxon>
    </lineage>
</organism>
<dbReference type="InterPro" id="IPR043128">
    <property type="entry name" value="Rev_trsase/Diguanyl_cyclase"/>
</dbReference>
<sequence length="854" mass="95660">MKDETGPVDIKLTEGVILLNGVTIPCIQIGKPEFIRKVRAADNFTIPPQSEILIDVFVDKTENDSISPPQDYLIEPSSHFIKNHPVMMASSFVNLCHDVTNKVRLINPFDQEVQINQDTVVGLAEKVKFSSENTKDSTNFDSVRRIQFESNPVTWQTNEGIIRNITKKGTTDGGKSGVVPPHLINLFTEASEGRSEKEQEAIANLLHKYATAFSAHETDLGLTNLTGHSIDTGDARPIKQAPRRVPLAFDEEERKIITQMLDQGVIENSSSPWASQLLLIRKKNGKIRPAVDYRKINSKTVCDVYPLPRIQDCLDVVSGAYLFSVFDLISGFHQIPVKLEDRPKTAFTTNLKEPKGRVARWLEILSPFNFSVEYRPGIKHGNADAMSRCHNPRECDCSQVDNLINVAPWVEVFPVKDQTAVVCAQLILNEVICRFGSPFAIHSDQVRAYKSQIFQELCKILEIRKSRTSPRNPKCNGQTERFNRCIISLIKSYLRGEQTNWDMNLGCLAGAYRASPNESTCLTPNILMLGREVRLPYELIHKGHPLDTNEADTCTSWGNHALKIKERMQGAHCVARKHLEVNCKRRKDYYNNKTNLYEYKVSDKVWYRNEIKREDFPHYEVLPAMDSQRHWASKVRTRPLATPVRAAALPATHPYQTQAPVRAVALPATRPNQTQAPVRASALPATHHIQTKAPVRAATHPYPTYSSYHVTNARPQPSLQSRLGPPVYMNATSLHHLTTPVSPAVPSSLIDIPTTAVRPAANQVMPLESSSASPMDDLYDLFMPDVTMTSTTDHSTTISSVISHYLPLETPSVSTSISPVTSVNHYSTVPVTTTMKFPEPSKRPKNTNVNFVES</sequence>
<keyword evidence="3" id="KW-1185">Reference proteome</keyword>
<feature type="domain" description="Integrase catalytic" evidence="1">
    <location>
        <begin position="372"/>
        <end position="532"/>
    </location>
</feature>
<dbReference type="Gene3D" id="3.30.70.270">
    <property type="match status" value="1"/>
</dbReference>
<dbReference type="InterPro" id="IPR036397">
    <property type="entry name" value="RNaseH_sf"/>
</dbReference>
<protein>
    <recommendedName>
        <fullName evidence="1">Integrase catalytic domain-containing protein</fullName>
    </recommendedName>
</protein>
<dbReference type="AlphaFoldDB" id="A0A6J8DGS6"/>
<dbReference type="GO" id="GO:0003676">
    <property type="term" value="F:nucleic acid binding"/>
    <property type="evidence" value="ECO:0007669"/>
    <property type="project" value="InterPro"/>
</dbReference>